<comment type="similarity">
    <text evidence="2">Belongs to the AROS family.</text>
</comment>
<accession>V4A6W7</accession>
<dbReference type="HOGENOM" id="CLU_1706274_0_0_1"/>
<dbReference type="Proteomes" id="UP000030746">
    <property type="component" value="Unassembled WGS sequence"/>
</dbReference>
<gene>
    <name evidence="6" type="ORF">LOTGIDRAFT_228955</name>
</gene>
<keyword evidence="7" id="KW-1185">Reference proteome</keyword>
<evidence type="ECO:0000256" key="3">
    <source>
        <dbReference type="ARBA" id="ARBA00016855"/>
    </source>
</evidence>
<dbReference type="GO" id="GO:0005730">
    <property type="term" value="C:nucleolus"/>
    <property type="evidence" value="ECO:0007669"/>
    <property type="project" value="UniProtKB-SubCell"/>
</dbReference>
<organism evidence="6 7">
    <name type="scientific">Lottia gigantea</name>
    <name type="common">Giant owl limpet</name>
    <dbReference type="NCBI Taxonomy" id="225164"/>
    <lineage>
        <taxon>Eukaryota</taxon>
        <taxon>Metazoa</taxon>
        <taxon>Spiralia</taxon>
        <taxon>Lophotrochozoa</taxon>
        <taxon>Mollusca</taxon>
        <taxon>Gastropoda</taxon>
        <taxon>Patellogastropoda</taxon>
        <taxon>Lottioidea</taxon>
        <taxon>Lottiidae</taxon>
        <taxon>Lottia</taxon>
    </lineage>
</organism>
<dbReference type="GO" id="GO:0019899">
    <property type="term" value="F:enzyme binding"/>
    <property type="evidence" value="ECO:0007669"/>
    <property type="project" value="TreeGrafter"/>
</dbReference>
<dbReference type="PANTHER" id="PTHR31454">
    <property type="entry name" value="ACTIVE REGULATOR OF SIRT1"/>
    <property type="match status" value="1"/>
</dbReference>
<proteinExistence type="inferred from homology"/>
<dbReference type="PRINTS" id="PR02029">
    <property type="entry name" value="ACTREGSIRT1"/>
</dbReference>
<sequence>MSSDLVKRGLELFNDQIELPNERKAKEKKSRKVKDGMRLINSNKHGVWKQLRQLHVEQAHDTKKKKLLKKTKSRLEEYKDNQEKDHTKSNVKIFKQISSVGKIKSVYSKKIIEQHQRKLSKDMPKEMNEESDTVFTDRDFDKFEEEYDFFQKLQ</sequence>
<evidence type="ECO:0000313" key="6">
    <source>
        <dbReference type="EMBL" id="ESO89011.1"/>
    </source>
</evidence>
<dbReference type="RefSeq" id="XP_009060058.1">
    <property type="nucleotide sequence ID" value="XM_009061810.1"/>
</dbReference>
<protein>
    <recommendedName>
        <fullName evidence="3">Active regulator of SIRT1</fullName>
    </recommendedName>
    <alternativeName>
        <fullName evidence="5">40S ribosomal protein S19-binding protein 1</fullName>
    </alternativeName>
</protein>
<keyword evidence="4" id="KW-0539">Nucleus</keyword>
<dbReference type="CTD" id="20247847"/>
<dbReference type="AlphaFoldDB" id="V4A6W7"/>
<evidence type="ECO:0000256" key="4">
    <source>
        <dbReference type="ARBA" id="ARBA00023242"/>
    </source>
</evidence>
<dbReference type="OMA" id="IQRYNSG"/>
<dbReference type="InterPro" id="IPR023262">
    <property type="entry name" value="AROS"/>
</dbReference>
<dbReference type="OrthoDB" id="6493910at2759"/>
<evidence type="ECO:0000256" key="5">
    <source>
        <dbReference type="ARBA" id="ARBA00032748"/>
    </source>
</evidence>
<name>V4A6W7_LOTGI</name>
<dbReference type="EMBL" id="KB202619">
    <property type="protein sequence ID" value="ESO89011.1"/>
    <property type="molecule type" value="Genomic_DNA"/>
</dbReference>
<comment type="subcellular location">
    <subcellularLocation>
        <location evidence="1">Nucleus</location>
        <location evidence="1">Nucleolus</location>
    </subcellularLocation>
</comment>
<dbReference type="STRING" id="225164.V4A6W7"/>
<evidence type="ECO:0000256" key="2">
    <source>
        <dbReference type="ARBA" id="ARBA00007318"/>
    </source>
</evidence>
<dbReference type="PANTHER" id="PTHR31454:SF2">
    <property type="entry name" value="ACTIVE REGULATOR OF SIRT1"/>
    <property type="match status" value="1"/>
</dbReference>
<evidence type="ECO:0000313" key="7">
    <source>
        <dbReference type="Proteomes" id="UP000030746"/>
    </source>
</evidence>
<dbReference type="GeneID" id="20247847"/>
<reference evidence="6 7" key="1">
    <citation type="journal article" date="2013" name="Nature">
        <title>Insights into bilaterian evolution from three spiralian genomes.</title>
        <authorList>
            <person name="Simakov O."/>
            <person name="Marletaz F."/>
            <person name="Cho S.J."/>
            <person name="Edsinger-Gonzales E."/>
            <person name="Havlak P."/>
            <person name="Hellsten U."/>
            <person name="Kuo D.H."/>
            <person name="Larsson T."/>
            <person name="Lv J."/>
            <person name="Arendt D."/>
            <person name="Savage R."/>
            <person name="Osoegawa K."/>
            <person name="de Jong P."/>
            <person name="Grimwood J."/>
            <person name="Chapman J.A."/>
            <person name="Shapiro H."/>
            <person name="Aerts A."/>
            <person name="Otillar R.P."/>
            <person name="Terry A.Y."/>
            <person name="Boore J.L."/>
            <person name="Grigoriev I.V."/>
            <person name="Lindberg D.R."/>
            <person name="Seaver E.C."/>
            <person name="Weisblat D.A."/>
            <person name="Putnam N.H."/>
            <person name="Rokhsar D.S."/>
        </authorList>
    </citation>
    <scope>NUCLEOTIDE SEQUENCE [LARGE SCALE GENOMIC DNA]</scope>
</reference>
<evidence type="ECO:0000256" key="1">
    <source>
        <dbReference type="ARBA" id="ARBA00004604"/>
    </source>
</evidence>
<dbReference type="KEGG" id="lgi:LOTGIDRAFT_228955"/>
<dbReference type="Pfam" id="PF15684">
    <property type="entry name" value="AROS"/>
    <property type="match status" value="1"/>
</dbReference>